<dbReference type="EMBL" id="RWHU01000006">
    <property type="protein sequence ID" value="RSK65713.1"/>
    <property type="molecule type" value="Genomic_DNA"/>
</dbReference>
<evidence type="ECO:0000313" key="7">
    <source>
        <dbReference type="Proteomes" id="UP000276389"/>
    </source>
</evidence>
<keyword evidence="4" id="KW-0804">Transcription</keyword>
<organism evidence="6 7">
    <name type="scientific">Enterobacter huaxiensis</name>
    <dbReference type="NCBI Taxonomy" id="2494702"/>
    <lineage>
        <taxon>Bacteria</taxon>
        <taxon>Pseudomonadati</taxon>
        <taxon>Pseudomonadota</taxon>
        <taxon>Gammaproteobacteria</taxon>
        <taxon>Enterobacterales</taxon>
        <taxon>Enterobacteriaceae</taxon>
        <taxon>Enterobacter</taxon>
    </lineage>
</organism>
<evidence type="ECO:0000256" key="1">
    <source>
        <dbReference type="ARBA" id="ARBA00010927"/>
    </source>
</evidence>
<reference evidence="6 7" key="1">
    <citation type="submission" date="2018-12" db="EMBL/GenBank/DDBJ databases">
        <title>The Genome Submission of two Enterobacter spp. strains.</title>
        <authorList>
            <person name="Wu W."/>
            <person name="Wei L."/>
            <person name="Feng Y."/>
            <person name="Zong Z."/>
        </authorList>
    </citation>
    <scope>NUCLEOTIDE SEQUENCE [LARGE SCALE GENOMIC DNA]</scope>
    <source>
        <strain evidence="6 7">WCHEHu045002</strain>
    </source>
</reference>
<comment type="caution">
    <text evidence="6">The sequence shown here is derived from an EMBL/GenBank/DDBJ whole genome shotgun (WGS) entry which is preliminary data.</text>
</comment>
<gene>
    <name evidence="6" type="ORF">EJE24_16585</name>
</gene>
<keyword evidence="3" id="KW-0805">Transcription regulation</keyword>
<dbReference type="RefSeq" id="WP_125915031.1">
    <property type="nucleotide sequence ID" value="NZ_RWHU01000006.1"/>
</dbReference>
<dbReference type="SMART" id="SM00052">
    <property type="entry name" value="EAL"/>
    <property type="match status" value="1"/>
</dbReference>
<dbReference type="InterPro" id="IPR035919">
    <property type="entry name" value="EAL_sf"/>
</dbReference>
<feature type="domain" description="EAL" evidence="5">
    <location>
        <begin position="1"/>
        <end position="226"/>
    </location>
</feature>
<sequence>MYTVLPSPVLQSISGLRFQPLVDFHSGHVVAHEVLVEIHNVNLDVFFASLPARSALQIFFWQATTLLQMPDRGHYWLNLPAEHFLDDRAVRLLLSLRHQQRLTIEIQDPLTITRMHEAERQRLRNTLNQLRAAGWKIWLDDLTRELTEEFKHLALALDGVKIDRSELNLPAPLAPYIDTVKTGIADRIVIEGIENSQDLERARATGARFGQGFLWPESRIDARVTR</sequence>
<evidence type="ECO:0000256" key="2">
    <source>
        <dbReference type="ARBA" id="ARBA00022491"/>
    </source>
</evidence>
<dbReference type="SUPFAM" id="SSF141868">
    <property type="entry name" value="EAL domain-like"/>
    <property type="match status" value="1"/>
</dbReference>
<dbReference type="PANTHER" id="PTHR33121:SF69">
    <property type="entry name" value="ANTI-FLHC(2)FLHD(4) FACTOR YDIV-RELATED"/>
    <property type="match status" value="1"/>
</dbReference>
<keyword evidence="2" id="KW-0678">Repressor</keyword>
<proteinExistence type="inferred from homology"/>
<protein>
    <submittedName>
        <fullName evidence="6">EAL domain-containing protein</fullName>
    </submittedName>
</protein>
<dbReference type="Gene3D" id="3.20.20.450">
    <property type="entry name" value="EAL domain"/>
    <property type="match status" value="1"/>
</dbReference>
<dbReference type="Proteomes" id="UP000276389">
    <property type="component" value="Unassembled WGS sequence"/>
</dbReference>
<dbReference type="GO" id="GO:0071111">
    <property type="term" value="F:cyclic-guanylate-specific phosphodiesterase activity"/>
    <property type="evidence" value="ECO:0007669"/>
    <property type="project" value="InterPro"/>
</dbReference>
<dbReference type="AlphaFoldDB" id="A0A3R9Q134"/>
<evidence type="ECO:0000259" key="5">
    <source>
        <dbReference type="PROSITE" id="PS50883"/>
    </source>
</evidence>
<dbReference type="PANTHER" id="PTHR33121">
    <property type="entry name" value="CYCLIC DI-GMP PHOSPHODIESTERASE PDEF"/>
    <property type="match status" value="1"/>
</dbReference>
<evidence type="ECO:0000256" key="3">
    <source>
        <dbReference type="ARBA" id="ARBA00023015"/>
    </source>
</evidence>
<dbReference type="Pfam" id="PF00563">
    <property type="entry name" value="EAL"/>
    <property type="match status" value="1"/>
</dbReference>
<accession>A0A3R9Q134</accession>
<name>A0A3R9Q134_9ENTR</name>
<dbReference type="PROSITE" id="PS50883">
    <property type="entry name" value="EAL"/>
    <property type="match status" value="1"/>
</dbReference>
<evidence type="ECO:0000256" key="4">
    <source>
        <dbReference type="ARBA" id="ARBA00023163"/>
    </source>
</evidence>
<dbReference type="InterPro" id="IPR050706">
    <property type="entry name" value="Cyclic-di-GMP_PDE-like"/>
</dbReference>
<comment type="similarity">
    <text evidence="1">Belongs to the YdiV family.</text>
</comment>
<dbReference type="InterPro" id="IPR001633">
    <property type="entry name" value="EAL_dom"/>
</dbReference>
<evidence type="ECO:0000313" key="6">
    <source>
        <dbReference type="EMBL" id="RSK65713.1"/>
    </source>
</evidence>